<keyword evidence="5" id="KW-0328">Glycosyltransferase</keyword>
<gene>
    <name evidence="22" type="primary">ftsW</name>
    <name evidence="22" type="ordered locus">HRM2_12700</name>
</gene>
<keyword evidence="8" id="KW-0133">Cell shape</keyword>
<comment type="subcellular location">
    <subcellularLocation>
        <location evidence="1">Cell membrane</location>
        <topology evidence="1">Multi-pass membrane protein</topology>
    </subcellularLocation>
</comment>
<feature type="transmembrane region" description="Helical" evidence="21">
    <location>
        <begin position="271"/>
        <end position="297"/>
    </location>
</feature>
<dbReference type="GO" id="GO:0071555">
    <property type="term" value="P:cell wall organization"/>
    <property type="evidence" value="ECO:0007669"/>
    <property type="project" value="UniProtKB-KW"/>
</dbReference>
<keyword evidence="3" id="KW-1003">Cell membrane</keyword>
<keyword evidence="13" id="KW-0961">Cell wall biogenesis/degradation</keyword>
<evidence type="ECO:0000256" key="4">
    <source>
        <dbReference type="ARBA" id="ARBA00022618"/>
    </source>
</evidence>
<protein>
    <recommendedName>
        <fullName evidence="17">Probable peptidoglycan glycosyltransferase FtsW</fullName>
        <ecNumber evidence="19">2.4.99.28</ecNumber>
    </recommendedName>
    <alternativeName>
        <fullName evidence="18">Cell division protein FtsW</fullName>
    </alternativeName>
    <alternativeName>
        <fullName evidence="15">Cell wall polymerase</fullName>
    </alternativeName>
    <alternativeName>
        <fullName evidence="14">Peptidoglycan polymerase</fullName>
    </alternativeName>
</protein>
<keyword evidence="7 21" id="KW-0812">Transmembrane</keyword>
<evidence type="ECO:0000256" key="5">
    <source>
        <dbReference type="ARBA" id="ARBA00022676"/>
    </source>
</evidence>
<dbReference type="GO" id="GO:0005886">
    <property type="term" value="C:plasma membrane"/>
    <property type="evidence" value="ECO:0007669"/>
    <property type="project" value="UniProtKB-SubCell"/>
</dbReference>
<dbReference type="GO" id="GO:0008360">
    <property type="term" value="P:regulation of cell shape"/>
    <property type="evidence" value="ECO:0007669"/>
    <property type="project" value="UniProtKB-KW"/>
</dbReference>
<keyword evidence="12" id="KW-0131">Cell cycle</keyword>
<feature type="transmembrane region" description="Helical" evidence="21">
    <location>
        <begin position="12"/>
        <end position="35"/>
    </location>
</feature>
<feature type="transmembrane region" description="Helical" evidence="21">
    <location>
        <begin position="195"/>
        <end position="213"/>
    </location>
</feature>
<feature type="transmembrane region" description="Helical" evidence="21">
    <location>
        <begin position="55"/>
        <end position="71"/>
    </location>
</feature>
<keyword evidence="10 21" id="KW-1133">Transmembrane helix</keyword>
<dbReference type="Proteomes" id="UP000000442">
    <property type="component" value="Chromosome"/>
</dbReference>
<dbReference type="GO" id="GO:0015648">
    <property type="term" value="F:lipid-linked peptidoglycan transporter activity"/>
    <property type="evidence" value="ECO:0007669"/>
    <property type="project" value="TreeGrafter"/>
</dbReference>
<dbReference type="GO" id="GO:0008955">
    <property type="term" value="F:peptidoglycan glycosyltransferase activity"/>
    <property type="evidence" value="ECO:0007669"/>
    <property type="project" value="UniProtKB-EC"/>
</dbReference>
<dbReference type="EMBL" id="CP001087">
    <property type="protein sequence ID" value="ACN14382.1"/>
    <property type="molecule type" value="Genomic_DNA"/>
</dbReference>
<keyword evidence="23" id="KW-1185">Reference proteome</keyword>
<evidence type="ECO:0000256" key="7">
    <source>
        <dbReference type="ARBA" id="ARBA00022692"/>
    </source>
</evidence>
<evidence type="ECO:0000256" key="1">
    <source>
        <dbReference type="ARBA" id="ARBA00004651"/>
    </source>
</evidence>
<evidence type="ECO:0000256" key="17">
    <source>
        <dbReference type="ARBA" id="ARBA00041185"/>
    </source>
</evidence>
<evidence type="ECO:0000256" key="3">
    <source>
        <dbReference type="ARBA" id="ARBA00022475"/>
    </source>
</evidence>
<dbReference type="AlphaFoldDB" id="C0Q8P2"/>
<evidence type="ECO:0000256" key="8">
    <source>
        <dbReference type="ARBA" id="ARBA00022960"/>
    </source>
</evidence>
<dbReference type="NCBIfam" id="TIGR02614">
    <property type="entry name" value="ftsW"/>
    <property type="match status" value="1"/>
</dbReference>
<evidence type="ECO:0000256" key="14">
    <source>
        <dbReference type="ARBA" id="ARBA00032370"/>
    </source>
</evidence>
<dbReference type="InterPro" id="IPR001182">
    <property type="entry name" value="FtsW/RodA"/>
</dbReference>
<evidence type="ECO:0000256" key="19">
    <source>
        <dbReference type="ARBA" id="ARBA00044770"/>
    </source>
</evidence>
<dbReference type="GO" id="GO:0032153">
    <property type="term" value="C:cell division site"/>
    <property type="evidence" value="ECO:0007669"/>
    <property type="project" value="TreeGrafter"/>
</dbReference>
<feature type="transmembrane region" description="Helical" evidence="21">
    <location>
        <begin position="171"/>
        <end position="188"/>
    </location>
</feature>
<evidence type="ECO:0000256" key="11">
    <source>
        <dbReference type="ARBA" id="ARBA00023136"/>
    </source>
</evidence>
<evidence type="ECO:0000256" key="9">
    <source>
        <dbReference type="ARBA" id="ARBA00022984"/>
    </source>
</evidence>
<keyword evidence="9" id="KW-0573">Peptidoglycan synthesis</keyword>
<evidence type="ECO:0000313" key="22">
    <source>
        <dbReference type="EMBL" id="ACN14382.1"/>
    </source>
</evidence>
<feature type="transmembrane region" description="Helical" evidence="21">
    <location>
        <begin position="147"/>
        <end position="165"/>
    </location>
</feature>
<dbReference type="Pfam" id="PF01098">
    <property type="entry name" value="FTSW_RODA_SPOVE"/>
    <property type="match status" value="1"/>
</dbReference>
<evidence type="ECO:0000256" key="16">
    <source>
        <dbReference type="ARBA" id="ARBA00038053"/>
    </source>
</evidence>
<dbReference type="InterPro" id="IPR013437">
    <property type="entry name" value="FtsW"/>
</dbReference>
<keyword evidence="4" id="KW-0132">Cell division</keyword>
<evidence type="ECO:0000313" key="23">
    <source>
        <dbReference type="Proteomes" id="UP000000442"/>
    </source>
</evidence>
<dbReference type="KEGG" id="dat:HRM2_12700"/>
<dbReference type="GO" id="GO:0009252">
    <property type="term" value="P:peptidoglycan biosynthetic process"/>
    <property type="evidence" value="ECO:0007669"/>
    <property type="project" value="UniProtKB-KW"/>
</dbReference>
<dbReference type="EC" id="2.4.99.28" evidence="19"/>
<evidence type="ECO:0000256" key="12">
    <source>
        <dbReference type="ARBA" id="ARBA00023306"/>
    </source>
</evidence>
<keyword evidence="6" id="KW-0808">Transferase</keyword>
<feature type="transmembrane region" description="Helical" evidence="21">
    <location>
        <begin position="348"/>
        <end position="369"/>
    </location>
</feature>
<dbReference type="PANTHER" id="PTHR30474:SF2">
    <property type="entry name" value="PEPTIDOGLYCAN GLYCOSYLTRANSFERASE FTSW-RELATED"/>
    <property type="match status" value="1"/>
</dbReference>
<evidence type="ECO:0000256" key="21">
    <source>
        <dbReference type="SAM" id="Phobius"/>
    </source>
</evidence>
<dbReference type="HOGENOM" id="CLU_029243_0_1_7"/>
<dbReference type="PROSITE" id="PS00428">
    <property type="entry name" value="FTSW_RODA_SPOVE"/>
    <property type="match status" value="1"/>
</dbReference>
<accession>C0Q8P2</accession>
<dbReference type="STRING" id="177437.HRM2_12700"/>
<evidence type="ECO:0000256" key="10">
    <source>
        <dbReference type="ARBA" id="ARBA00022989"/>
    </source>
</evidence>
<dbReference type="InterPro" id="IPR018365">
    <property type="entry name" value="Cell_cycle_FtsW-rel_CS"/>
</dbReference>
<feature type="transmembrane region" description="Helical" evidence="21">
    <location>
        <begin position="78"/>
        <end position="97"/>
    </location>
</feature>
<dbReference type="GO" id="GO:0051301">
    <property type="term" value="P:cell division"/>
    <property type="evidence" value="ECO:0007669"/>
    <property type="project" value="UniProtKB-KW"/>
</dbReference>
<feature type="transmembrane region" description="Helical" evidence="21">
    <location>
        <begin position="109"/>
        <end position="135"/>
    </location>
</feature>
<dbReference type="eggNOG" id="COG0772">
    <property type="taxonomic scope" value="Bacteria"/>
</dbReference>
<reference evidence="22 23" key="1">
    <citation type="journal article" date="2009" name="Environ. Microbiol.">
        <title>Genome sequence of Desulfobacterium autotrophicum HRM2, a marine sulfate reducer oxidizing organic carbon completely to carbon dioxide.</title>
        <authorList>
            <person name="Strittmatter A.W."/>
            <person name="Liesegang H."/>
            <person name="Rabus R."/>
            <person name="Decker I."/>
            <person name="Amann J."/>
            <person name="Andres S."/>
            <person name="Henne A."/>
            <person name="Fricke W.F."/>
            <person name="Martinez-Arias R."/>
            <person name="Bartels D."/>
            <person name="Goesmann A."/>
            <person name="Krause L."/>
            <person name="Puehler A."/>
            <person name="Klenk H.P."/>
            <person name="Richter M."/>
            <person name="Schuler M."/>
            <person name="Gloeckner F.O."/>
            <person name="Meyerdierks A."/>
            <person name="Gottschalk G."/>
            <person name="Amann R."/>
        </authorList>
    </citation>
    <scope>NUCLEOTIDE SEQUENCE [LARGE SCALE GENOMIC DNA]</scope>
    <source>
        <strain evidence="23">ATCC 43914 / DSM 3382 / HRM2</strain>
    </source>
</reference>
<comment type="catalytic activity">
    <reaction evidence="20">
        <text>[GlcNAc-(1-&gt;4)-Mur2Ac(oyl-L-Ala-gamma-D-Glu-L-Lys-D-Ala-D-Ala)](n)-di-trans,octa-cis-undecaprenyl diphosphate + beta-D-GlcNAc-(1-&gt;4)-Mur2Ac(oyl-L-Ala-gamma-D-Glu-L-Lys-D-Ala-D-Ala)-di-trans,octa-cis-undecaprenyl diphosphate = [GlcNAc-(1-&gt;4)-Mur2Ac(oyl-L-Ala-gamma-D-Glu-L-Lys-D-Ala-D-Ala)](n+1)-di-trans,octa-cis-undecaprenyl diphosphate + di-trans,octa-cis-undecaprenyl diphosphate + H(+)</text>
        <dbReference type="Rhea" id="RHEA:23708"/>
        <dbReference type="Rhea" id="RHEA-COMP:9602"/>
        <dbReference type="Rhea" id="RHEA-COMP:9603"/>
        <dbReference type="ChEBI" id="CHEBI:15378"/>
        <dbReference type="ChEBI" id="CHEBI:58405"/>
        <dbReference type="ChEBI" id="CHEBI:60033"/>
        <dbReference type="ChEBI" id="CHEBI:78435"/>
        <dbReference type="EC" id="2.4.99.28"/>
    </reaction>
</comment>
<comment type="pathway">
    <text evidence="2">Cell wall biogenesis; peptidoglycan biosynthesis.</text>
</comment>
<comment type="similarity">
    <text evidence="16">Belongs to the SEDS family. FtsW subfamily.</text>
</comment>
<name>C0Q8P2_DESAH</name>
<feature type="transmembrane region" description="Helical" evidence="21">
    <location>
        <begin position="309"/>
        <end position="328"/>
    </location>
</feature>
<proteinExistence type="inferred from homology"/>
<evidence type="ECO:0000256" key="18">
    <source>
        <dbReference type="ARBA" id="ARBA00041418"/>
    </source>
</evidence>
<keyword evidence="11 21" id="KW-0472">Membrane</keyword>
<evidence type="ECO:0000256" key="2">
    <source>
        <dbReference type="ARBA" id="ARBA00004752"/>
    </source>
</evidence>
<evidence type="ECO:0000256" key="20">
    <source>
        <dbReference type="ARBA" id="ARBA00049902"/>
    </source>
</evidence>
<sequence length="374" mass="40482">MNKAAQKIHGCLGESAILFPVLLLVGMGIVMVYSASAALAVTRFDNNLFYMQRQASFALLSLGVMFTTALLPYRIFKVFAYFFMGLAVVLLVAVQVPGIGHSAGGACRWIALAGFTFQPSEFTKLALVLFLAYSLSKKDDQEMIKDFSVGFMPHVILLVVLSILILLQPDFGTVMILGCITWGMMFVAGVRLVHLLLPLPFLAPVAYFLVYRVDYRMDRILAFMNPWDDPLNTGYQITHSLKAFGSGGIFGKGIGLGMQKLHYLPEPHTDFILSVIGEELGLVGVLAILVLFCIILWRGSAIARKAPDLFGSLVAAGIIITLGLQVVINTGVAMGVLPTKGLTLPFLSYGGTSLIINMAFMGILMNIGATVENG</sequence>
<dbReference type="RefSeq" id="WP_015903169.1">
    <property type="nucleotide sequence ID" value="NC_012108.1"/>
</dbReference>
<organism evidence="22 23">
    <name type="scientific">Desulforapulum autotrophicum (strain ATCC 43914 / DSM 3382 / VKM B-1955 / HRM2)</name>
    <name type="common">Desulfobacterium autotrophicum</name>
    <dbReference type="NCBI Taxonomy" id="177437"/>
    <lineage>
        <taxon>Bacteria</taxon>
        <taxon>Pseudomonadati</taxon>
        <taxon>Thermodesulfobacteriota</taxon>
        <taxon>Desulfobacteria</taxon>
        <taxon>Desulfobacterales</taxon>
        <taxon>Desulfobacteraceae</taxon>
        <taxon>Desulforapulum</taxon>
    </lineage>
</organism>
<dbReference type="PANTHER" id="PTHR30474">
    <property type="entry name" value="CELL CYCLE PROTEIN"/>
    <property type="match status" value="1"/>
</dbReference>
<evidence type="ECO:0000256" key="13">
    <source>
        <dbReference type="ARBA" id="ARBA00023316"/>
    </source>
</evidence>
<evidence type="ECO:0000256" key="6">
    <source>
        <dbReference type="ARBA" id="ARBA00022679"/>
    </source>
</evidence>
<evidence type="ECO:0000256" key="15">
    <source>
        <dbReference type="ARBA" id="ARBA00033270"/>
    </source>
</evidence>